<name>A0AAV9Z7J3_9AGAR</name>
<sequence>MFTTRHGALFAIIFVTSSFNLWLLTYAPNFTPDMERAPKKSAWIADDFPEFWQLPANEIAMVVEESFRYSITGIDAKEDWASNSPAGFGYLRLGPEKRHYALDLAHQLHCLCNIRGGLAGDHSPKMQWHIQHCLNFLRMMFLCMPNLTLEPANVLERNFEVHRTGATHVCRDWRHYFEKMEENWYNFLGNRSSVFDE</sequence>
<dbReference type="GO" id="GO:0016787">
    <property type="term" value="F:hydrolase activity"/>
    <property type="evidence" value="ECO:0007669"/>
    <property type="project" value="UniProtKB-KW"/>
</dbReference>
<reference evidence="4 5" key="1">
    <citation type="journal article" date="2024" name="J Genomics">
        <title>Draft genome sequencing and assembly of Favolaschia claudopus CIRM-BRFM 2984 isolated from oak limbs.</title>
        <authorList>
            <person name="Navarro D."/>
            <person name="Drula E."/>
            <person name="Chaduli D."/>
            <person name="Cazenave R."/>
            <person name="Ahrendt S."/>
            <person name="Wang J."/>
            <person name="Lipzen A."/>
            <person name="Daum C."/>
            <person name="Barry K."/>
            <person name="Grigoriev I.V."/>
            <person name="Favel A."/>
            <person name="Rosso M.N."/>
            <person name="Martin F."/>
        </authorList>
    </citation>
    <scope>NUCLEOTIDE SEQUENCE [LARGE SCALE GENOMIC DNA]</scope>
    <source>
        <strain evidence="4 5">CIRM-BRFM 2984</strain>
    </source>
</reference>
<dbReference type="InterPro" id="IPR021765">
    <property type="entry name" value="UstYa-like"/>
</dbReference>
<dbReference type="EMBL" id="JAWWNJ010000185">
    <property type="protein sequence ID" value="KAK6974374.1"/>
    <property type="molecule type" value="Genomic_DNA"/>
</dbReference>
<evidence type="ECO:0000256" key="3">
    <source>
        <dbReference type="SAM" id="Phobius"/>
    </source>
</evidence>
<protein>
    <submittedName>
        <fullName evidence="4">Hydrolase-4 domain-containing protein</fullName>
    </submittedName>
</protein>
<evidence type="ECO:0000313" key="5">
    <source>
        <dbReference type="Proteomes" id="UP001362999"/>
    </source>
</evidence>
<gene>
    <name evidence="4" type="ORF">R3P38DRAFT_3335853</name>
</gene>
<feature type="transmembrane region" description="Helical" evidence="3">
    <location>
        <begin position="7"/>
        <end position="27"/>
    </location>
</feature>
<dbReference type="Proteomes" id="UP001362999">
    <property type="component" value="Unassembled WGS sequence"/>
</dbReference>
<evidence type="ECO:0000256" key="2">
    <source>
        <dbReference type="ARBA" id="ARBA00035112"/>
    </source>
</evidence>
<comment type="caution">
    <text evidence="4">The sequence shown here is derived from an EMBL/GenBank/DDBJ whole genome shotgun (WGS) entry which is preliminary data.</text>
</comment>
<dbReference type="PANTHER" id="PTHR33365:SF4">
    <property type="entry name" value="CYCLOCHLOROTINE BIOSYNTHESIS PROTEIN O"/>
    <property type="match status" value="1"/>
</dbReference>
<keyword evidence="3" id="KW-0812">Transmembrane</keyword>
<evidence type="ECO:0000313" key="4">
    <source>
        <dbReference type="EMBL" id="KAK6974374.1"/>
    </source>
</evidence>
<dbReference type="Pfam" id="PF11807">
    <property type="entry name" value="UstYa"/>
    <property type="match status" value="1"/>
</dbReference>
<dbReference type="AlphaFoldDB" id="A0AAV9Z7J3"/>
<comment type="similarity">
    <text evidence="2">Belongs to the ustYa family.</text>
</comment>
<keyword evidence="3" id="KW-0472">Membrane</keyword>
<keyword evidence="3" id="KW-1133">Transmembrane helix</keyword>
<comment type="pathway">
    <text evidence="1">Mycotoxin biosynthesis.</text>
</comment>
<evidence type="ECO:0000256" key="1">
    <source>
        <dbReference type="ARBA" id="ARBA00004685"/>
    </source>
</evidence>
<dbReference type="GO" id="GO:0043386">
    <property type="term" value="P:mycotoxin biosynthetic process"/>
    <property type="evidence" value="ECO:0007669"/>
    <property type="project" value="InterPro"/>
</dbReference>
<organism evidence="4 5">
    <name type="scientific">Favolaschia claudopus</name>
    <dbReference type="NCBI Taxonomy" id="2862362"/>
    <lineage>
        <taxon>Eukaryota</taxon>
        <taxon>Fungi</taxon>
        <taxon>Dikarya</taxon>
        <taxon>Basidiomycota</taxon>
        <taxon>Agaricomycotina</taxon>
        <taxon>Agaricomycetes</taxon>
        <taxon>Agaricomycetidae</taxon>
        <taxon>Agaricales</taxon>
        <taxon>Marasmiineae</taxon>
        <taxon>Mycenaceae</taxon>
        <taxon>Favolaschia</taxon>
    </lineage>
</organism>
<keyword evidence="5" id="KW-1185">Reference proteome</keyword>
<dbReference type="PANTHER" id="PTHR33365">
    <property type="entry name" value="YALI0B05434P"/>
    <property type="match status" value="1"/>
</dbReference>
<accession>A0AAV9Z7J3</accession>
<proteinExistence type="inferred from homology"/>
<keyword evidence="4" id="KW-0378">Hydrolase</keyword>